<protein>
    <submittedName>
        <fullName evidence="2">Uncharacterized protein</fullName>
    </submittedName>
</protein>
<feature type="compositionally biased region" description="Gly residues" evidence="1">
    <location>
        <begin position="185"/>
        <end position="201"/>
    </location>
</feature>
<sequence length="260" mass="26909">MVYVEILVHQGITSLPFTLPLRHNGKIQPLHRRSPNIVVIGGMALRGSKAASTPKRPVLARSKSDPLPYTSKQTTRMPPKSNSPSAMSEKAKGKQPERPLSPKSAPPPQPLYPTQGELDRIKKGMPNVGPSNALEKEVKKWGFTGIKDPSKAMGSGRSNSGIASSSSTASSKMITPTSSTASHTGKGGAANSGVSGSGNAAGQGLTKTSEVTTKPPITPTGKSPPTSAAPTALKNDVPPTKPETPKVTNNGISNPGVTRS</sequence>
<reference evidence="2" key="1">
    <citation type="submission" date="2022-07" db="EMBL/GenBank/DDBJ databases">
        <title>Phylogenomic reconstructions and comparative analyses of Kickxellomycotina fungi.</title>
        <authorList>
            <person name="Reynolds N.K."/>
            <person name="Stajich J.E."/>
            <person name="Barry K."/>
            <person name="Grigoriev I.V."/>
            <person name="Crous P."/>
            <person name="Smith M.E."/>
        </authorList>
    </citation>
    <scope>NUCLEOTIDE SEQUENCE</scope>
    <source>
        <strain evidence="2">RSA 1196</strain>
    </source>
</reference>
<feature type="compositionally biased region" description="Polar residues" evidence="1">
    <location>
        <begin position="172"/>
        <end position="183"/>
    </location>
</feature>
<comment type="caution">
    <text evidence="2">The sequence shown here is derived from an EMBL/GenBank/DDBJ whole genome shotgun (WGS) entry which is preliminary data.</text>
</comment>
<feature type="non-terminal residue" evidence="2">
    <location>
        <position position="260"/>
    </location>
</feature>
<evidence type="ECO:0000313" key="2">
    <source>
        <dbReference type="EMBL" id="KAJ1960182.1"/>
    </source>
</evidence>
<feature type="compositionally biased region" description="Polar residues" evidence="1">
    <location>
        <begin position="70"/>
        <end position="86"/>
    </location>
</feature>
<organism evidence="2 3">
    <name type="scientific">Dispira parvispora</name>
    <dbReference type="NCBI Taxonomy" id="1520584"/>
    <lineage>
        <taxon>Eukaryota</taxon>
        <taxon>Fungi</taxon>
        <taxon>Fungi incertae sedis</taxon>
        <taxon>Zoopagomycota</taxon>
        <taxon>Kickxellomycotina</taxon>
        <taxon>Dimargaritomycetes</taxon>
        <taxon>Dimargaritales</taxon>
        <taxon>Dimargaritaceae</taxon>
        <taxon>Dispira</taxon>
    </lineage>
</organism>
<feature type="compositionally biased region" description="Polar residues" evidence="1">
    <location>
        <begin position="220"/>
        <end position="229"/>
    </location>
</feature>
<accession>A0A9W8E232</accession>
<feature type="compositionally biased region" description="Polar residues" evidence="1">
    <location>
        <begin position="249"/>
        <end position="260"/>
    </location>
</feature>
<evidence type="ECO:0000313" key="3">
    <source>
        <dbReference type="Proteomes" id="UP001150925"/>
    </source>
</evidence>
<name>A0A9W8E232_9FUNG</name>
<feature type="compositionally biased region" description="Low complexity" evidence="1">
    <location>
        <begin position="154"/>
        <end position="171"/>
    </location>
</feature>
<evidence type="ECO:0000256" key="1">
    <source>
        <dbReference type="SAM" id="MobiDB-lite"/>
    </source>
</evidence>
<gene>
    <name evidence="2" type="ORF">IWQ62_004325</name>
</gene>
<dbReference type="AlphaFoldDB" id="A0A9W8E232"/>
<keyword evidence="3" id="KW-1185">Reference proteome</keyword>
<dbReference type="Proteomes" id="UP001150925">
    <property type="component" value="Unassembled WGS sequence"/>
</dbReference>
<dbReference type="EMBL" id="JANBPY010001402">
    <property type="protein sequence ID" value="KAJ1960182.1"/>
    <property type="molecule type" value="Genomic_DNA"/>
</dbReference>
<proteinExistence type="predicted"/>
<feature type="region of interest" description="Disordered" evidence="1">
    <location>
        <begin position="47"/>
        <end position="260"/>
    </location>
</feature>